<dbReference type="STRING" id="1454201.NMS_0707"/>
<dbReference type="PANTHER" id="PTHR13693">
    <property type="entry name" value="CLASS II AMINOTRANSFERASE/8-AMINO-7-OXONONANOATE SYNTHASE"/>
    <property type="match status" value="1"/>
</dbReference>
<dbReference type="InterPro" id="IPR004839">
    <property type="entry name" value="Aminotransferase_I/II_large"/>
</dbReference>
<dbReference type="PANTHER" id="PTHR13693:SF77">
    <property type="entry name" value="8-AMINO-7-OXONONANOATE SYNTHASE"/>
    <property type="match status" value="1"/>
</dbReference>
<dbReference type="KEGG" id="nmf:NMS_0707"/>
<evidence type="ECO:0000256" key="1">
    <source>
        <dbReference type="ARBA" id="ARBA00001933"/>
    </source>
</evidence>
<dbReference type="Gene3D" id="3.40.640.10">
    <property type="entry name" value="Type I PLP-dependent aspartate aminotransferase-like (Major domain)"/>
    <property type="match status" value="1"/>
</dbReference>
<comment type="cofactor">
    <cofactor evidence="1">
        <name>pyridoxal 5'-phosphate</name>
        <dbReference type="ChEBI" id="CHEBI:597326"/>
    </cofactor>
</comment>
<evidence type="ECO:0000313" key="7">
    <source>
        <dbReference type="Proteomes" id="UP000031760"/>
    </source>
</evidence>
<accession>W8VZK1</accession>
<evidence type="ECO:0000256" key="2">
    <source>
        <dbReference type="ARBA" id="ARBA00010008"/>
    </source>
</evidence>
<dbReference type="Proteomes" id="UP000031760">
    <property type="component" value="Chromosome"/>
</dbReference>
<dbReference type="InterPro" id="IPR015424">
    <property type="entry name" value="PyrdxlP-dep_Trfase"/>
</dbReference>
<name>W8VZK1_9FLAO</name>
<evidence type="ECO:0000313" key="6">
    <source>
        <dbReference type="EMBL" id="BAO54716.1"/>
    </source>
</evidence>
<evidence type="ECO:0000256" key="4">
    <source>
        <dbReference type="ARBA" id="ARBA00022898"/>
    </source>
</evidence>
<dbReference type="SUPFAM" id="SSF53383">
    <property type="entry name" value="PLP-dependent transferases"/>
    <property type="match status" value="1"/>
</dbReference>
<evidence type="ECO:0000259" key="5">
    <source>
        <dbReference type="Pfam" id="PF00155"/>
    </source>
</evidence>
<dbReference type="GO" id="GO:0009102">
    <property type="term" value="P:biotin biosynthetic process"/>
    <property type="evidence" value="ECO:0007669"/>
    <property type="project" value="TreeGrafter"/>
</dbReference>
<dbReference type="InterPro" id="IPR015421">
    <property type="entry name" value="PyrdxlP-dep_Trfase_major"/>
</dbReference>
<dbReference type="GO" id="GO:0016740">
    <property type="term" value="F:transferase activity"/>
    <property type="evidence" value="ECO:0007669"/>
    <property type="project" value="UniProtKB-KW"/>
</dbReference>
<dbReference type="HOGENOM" id="CLU_015846_11_2_10"/>
<sequence>MIPEKLLLKLAQRHADGSMRDLKTTKGLMDFSSNDYLGFSKKIKPQEIHPSQGATGSRLLTGQTEACQLLEQKIAKFHNVESALIFNSGYDANLGLISSVARRGDLILFDEYIHASIRDAIKLSDAKSLKFRHNDLGHLAILLDKFSKEESQEVYVITESVFSMDGDMPNLMELVKLVEVKSNVHLILDEAHALGTIGNHGEGLAQSLELEDKIFARIVTFGKALGSHGAAVLGDFDLNQFLVNFARSFIYTTALPPHALQCISSGYDLLQQEQKTVQELQELVQKFNRFVIQSGLKLRFRESVTPIQTCIIPENVKVKKAALQLQELGYDIRPILSPTVPAGEERLRICLHSFNTAEDCEKMLAQLALIVKNL</sequence>
<evidence type="ECO:0000256" key="3">
    <source>
        <dbReference type="ARBA" id="ARBA00022679"/>
    </source>
</evidence>
<comment type="similarity">
    <text evidence="2">Belongs to the class-II pyridoxal-phosphate-dependent aminotransferase family. BioF subfamily.</text>
</comment>
<gene>
    <name evidence="6" type="ORF">NMS_0707</name>
</gene>
<feature type="domain" description="Aminotransferase class I/classII large" evidence="5">
    <location>
        <begin position="28"/>
        <end position="365"/>
    </location>
</feature>
<keyword evidence="7" id="KW-1185">Reference proteome</keyword>
<dbReference type="GO" id="GO:0030170">
    <property type="term" value="F:pyridoxal phosphate binding"/>
    <property type="evidence" value="ECO:0007669"/>
    <property type="project" value="InterPro"/>
</dbReference>
<dbReference type="Gene3D" id="3.90.1150.10">
    <property type="entry name" value="Aspartate Aminotransferase, domain 1"/>
    <property type="match status" value="1"/>
</dbReference>
<dbReference type="Pfam" id="PF00155">
    <property type="entry name" value="Aminotran_1_2"/>
    <property type="match status" value="1"/>
</dbReference>
<dbReference type="InterPro" id="IPR050087">
    <property type="entry name" value="AON_synthase_class-II"/>
</dbReference>
<dbReference type="RefSeq" id="WP_041495426.1">
    <property type="nucleotide sequence ID" value="NZ_AP014548.1"/>
</dbReference>
<keyword evidence="3" id="KW-0808">Transferase</keyword>
<organism evidence="6 7">
    <name type="scientific">Nonlabens marinus S1-08</name>
    <dbReference type="NCBI Taxonomy" id="1454201"/>
    <lineage>
        <taxon>Bacteria</taxon>
        <taxon>Pseudomonadati</taxon>
        <taxon>Bacteroidota</taxon>
        <taxon>Flavobacteriia</taxon>
        <taxon>Flavobacteriales</taxon>
        <taxon>Flavobacteriaceae</taxon>
        <taxon>Nonlabens</taxon>
    </lineage>
</organism>
<keyword evidence="4" id="KW-0663">Pyridoxal phosphate</keyword>
<dbReference type="AlphaFoldDB" id="W8VZK1"/>
<dbReference type="InterPro" id="IPR015422">
    <property type="entry name" value="PyrdxlP-dep_Trfase_small"/>
</dbReference>
<protein>
    <submittedName>
        <fullName evidence="6">8-amino-7-oxononanoate synthase</fullName>
    </submittedName>
</protein>
<dbReference type="OrthoDB" id="9807157at2"/>
<reference evidence="6 7" key="1">
    <citation type="journal article" date="2014" name="Proc. Natl. Acad. Sci. U.S.A.">
        <title>Functional characterization of flavobacteria rhodopsins reveals a unique class of light-driven chloride pump in bacteria.</title>
        <authorList>
            <person name="Yoshizawa S."/>
            <person name="Kumagai Y."/>
            <person name="Kim H."/>
            <person name="Ogura Y."/>
            <person name="Hayashi T."/>
            <person name="Iwasaki W."/>
            <person name="DeLong E.F."/>
            <person name="Kogure K."/>
        </authorList>
    </citation>
    <scope>NUCLEOTIDE SEQUENCE [LARGE SCALE GENOMIC DNA]</scope>
    <source>
        <strain evidence="6 7">S1-08</strain>
    </source>
</reference>
<dbReference type="EMBL" id="AP014548">
    <property type="protein sequence ID" value="BAO54716.1"/>
    <property type="molecule type" value="Genomic_DNA"/>
</dbReference>
<proteinExistence type="inferred from homology"/>